<dbReference type="PRINTS" id="PR02045">
    <property type="entry name" value="F138DOMAIN"/>
</dbReference>
<evidence type="ECO:0000313" key="1">
    <source>
        <dbReference type="Ensembl" id="ENSMFAP00000059960.1"/>
    </source>
</evidence>
<sequence>MAQSWLTQPPPPGFKQFSCLSLPSSWDYRRPPPYLANFVFLVETGFLYVGQAGLELSTSGPAWASQSAGITGLSHRAQPRDYFLTEALD</sequence>
<dbReference type="Ensembl" id="ENSMFAT00000101397.1">
    <property type="protein sequence ID" value="ENSMFAP00000059960.1"/>
    <property type="gene ID" value="ENSMFAG00000060403.1"/>
</dbReference>
<evidence type="ECO:0000313" key="2">
    <source>
        <dbReference type="Proteomes" id="UP000233100"/>
    </source>
</evidence>
<reference evidence="1" key="2">
    <citation type="submission" date="2025-08" db="UniProtKB">
        <authorList>
            <consortium name="Ensembl"/>
        </authorList>
    </citation>
    <scope>IDENTIFICATION</scope>
</reference>
<dbReference type="PANTHER" id="PTHR46254:SF3">
    <property type="entry name" value="SECRETED PROTEIN"/>
    <property type="match status" value="1"/>
</dbReference>
<dbReference type="AlphaFoldDB" id="A0A7N9DAX5"/>
<proteinExistence type="predicted"/>
<organism evidence="1 2">
    <name type="scientific">Macaca fascicularis</name>
    <name type="common">Crab-eating macaque</name>
    <name type="synonym">Cynomolgus monkey</name>
    <dbReference type="NCBI Taxonomy" id="9541"/>
    <lineage>
        <taxon>Eukaryota</taxon>
        <taxon>Metazoa</taxon>
        <taxon>Chordata</taxon>
        <taxon>Craniata</taxon>
        <taxon>Vertebrata</taxon>
        <taxon>Euteleostomi</taxon>
        <taxon>Mammalia</taxon>
        <taxon>Eutheria</taxon>
        <taxon>Euarchontoglires</taxon>
        <taxon>Primates</taxon>
        <taxon>Haplorrhini</taxon>
        <taxon>Catarrhini</taxon>
        <taxon>Cercopithecidae</taxon>
        <taxon>Cercopithecinae</taxon>
        <taxon>Macaca</taxon>
    </lineage>
</organism>
<dbReference type="GeneTree" id="ENSGT00940000164709"/>
<keyword evidence="2" id="KW-1185">Reference proteome</keyword>
<dbReference type="Proteomes" id="UP000233100">
    <property type="component" value="Chromosome X"/>
</dbReference>
<reference evidence="1 2" key="1">
    <citation type="submission" date="2013-03" db="EMBL/GenBank/DDBJ databases">
        <authorList>
            <person name="Warren W."/>
            <person name="Wilson R.K."/>
        </authorList>
    </citation>
    <scope>NUCLEOTIDE SEQUENCE</scope>
</reference>
<name>A0A7N9DAX5_MACFA</name>
<dbReference type="PANTHER" id="PTHR46254">
    <property type="entry name" value="PROTEIN GVQW1-RELATED"/>
    <property type="match status" value="1"/>
</dbReference>
<accession>A0A7N9DAX5</accession>
<protein>
    <submittedName>
        <fullName evidence="1">Uncharacterized protein</fullName>
    </submittedName>
</protein>
<reference evidence="1" key="3">
    <citation type="submission" date="2025-09" db="UniProtKB">
        <authorList>
            <consortium name="Ensembl"/>
        </authorList>
    </citation>
    <scope>IDENTIFICATION</scope>
</reference>